<comment type="caution">
    <text evidence="2">The sequence shown here is derived from an EMBL/GenBank/DDBJ whole genome shotgun (WGS) entry which is preliminary data.</text>
</comment>
<keyword evidence="1" id="KW-0472">Membrane</keyword>
<dbReference type="Proteomes" id="UP000245469">
    <property type="component" value="Unassembled WGS sequence"/>
</dbReference>
<reference evidence="2 3" key="1">
    <citation type="submission" date="2018-03" db="EMBL/GenBank/DDBJ databases">
        <title>Genomic Encyclopedia of Archaeal and Bacterial Type Strains, Phase II (KMG-II): from individual species to whole genera.</title>
        <authorList>
            <person name="Goeker M."/>
        </authorList>
    </citation>
    <scope>NUCLEOTIDE SEQUENCE [LARGE SCALE GENOMIC DNA]</scope>
    <source>
        <strain evidence="2 3">DSM 44889</strain>
    </source>
</reference>
<keyword evidence="1" id="KW-1133">Transmembrane helix</keyword>
<evidence type="ECO:0000313" key="2">
    <source>
        <dbReference type="EMBL" id="PWJ50707.1"/>
    </source>
</evidence>
<sequence>MNPLVSLVLLVTGLRAGRTAAASGSSVPAAASGALAAGLVGLAALAGLTAVVVACCVLGLAAVLFL</sequence>
<organism evidence="2 3">
    <name type="scientific">Quadrisphaera granulorum</name>
    <dbReference type="NCBI Taxonomy" id="317664"/>
    <lineage>
        <taxon>Bacteria</taxon>
        <taxon>Bacillati</taxon>
        <taxon>Actinomycetota</taxon>
        <taxon>Actinomycetes</taxon>
        <taxon>Kineosporiales</taxon>
        <taxon>Kineosporiaceae</taxon>
        <taxon>Quadrisphaera</taxon>
    </lineage>
</organism>
<dbReference type="RefSeq" id="WP_146211243.1">
    <property type="nucleotide sequence ID" value="NZ_QGDQ01000022.1"/>
</dbReference>
<keyword evidence="1" id="KW-0812">Transmembrane</keyword>
<dbReference type="EMBL" id="QGDQ01000022">
    <property type="protein sequence ID" value="PWJ50707.1"/>
    <property type="molecule type" value="Genomic_DNA"/>
</dbReference>
<name>A0A316AL04_9ACTN</name>
<dbReference type="AlphaFoldDB" id="A0A316AL04"/>
<keyword evidence="3" id="KW-1185">Reference proteome</keyword>
<feature type="transmembrane region" description="Helical" evidence="1">
    <location>
        <begin position="42"/>
        <end position="65"/>
    </location>
</feature>
<evidence type="ECO:0000313" key="3">
    <source>
        <dbReference type="Proteomes" id="UP000245469"/>
    </source>
</evidence>
<proteinExistence type="predicted"/>
<evidence type="ECO:0000256" key="1">
    <source>
        <dbReference type="SAM" id="Phobius"/>
    </source>
</evidence>
<accession>A0A316AL04</accession>
<gene>
    <name evidence="2" type="ORF">BXY45_12283</name>
</gene>
<protein>
    <submittedName>
        <fullName evidence="2">Uncharacterized protein</fullName>
    </submittedName>
</protein>